<proteinExistence type="predicted"/>
<dbReference type="AlphaFoldDB" id="A0A0J8G2H6"/>
<name>A0A0J8G2H6_9PSED</name>
<evidence type="ECO:0000256" key="1">
    <source>
        <dbReference type="SAM" id="MobiDB-lite"/>
    </source>
</evidence>
<dbReference type="EMBL" id="LFMW01000007">
    <property type="protein sequence ID" value="KMT55184.1"/>
    <property type="molecule type" value="Genomic_DNA"/>
</dbReference>
<evidence type="ECO:0000313" key="4">
    <source>
        <dbReference type="Proteomes" id="UP000037551"/>
    </source>
</evidence>
<gene>
    <name evidence="3" type="ORF">ACR52_11460</name>
</gene>
<keyword evidence="4" id="KW-1185">Reference proteome</keyword>
<dbReference type="Proteomes" id="UP000037551">
    <property type="component" value="Unassembled WGS sequence"/>
</dbReference>
<accession>A0A0J8G2H6</accession>
<dbReference type="RefSeq" id="WP_048724098.1">
    <property type="nucleotide sequence ID" value="NZ_LFMW01000007.1"/>
</dbReference>
<evidence type="ECO:0000256" key="2">
    <source>
        <dbReference type="SAM" id="SignalP"/>
    </source>
</evidence>
<feature type="compositionally biased region" description="Basic and acidic residues" evidence="1">
    <location>
        <begin position="53"/>
        <end position="62"/>
    </location>
</feature>
<evidence type="ECO:0000313" key="3">
    <source>
        <dbReference type="EMBL" id="KMT55184.1"/>
    </source>
</evidence>
<keyword evidence="2" id="KW-0732">Signal</keyword>
<feature type="compositionally biased region" description="Acidic residues" evidence="1">
    <location>
        <begin position="66"/>
        <end position="90"/>
    </location>
</feature>
<organism evidence="3 4">
    <name type="scientific">Pseudomonas fildesensis</name>
    <dbReference type="NCBI Taxonomy" id="1674920"/>
    <lineage>
        <taxon>Bacteria</taxon>
        <taxon>Pseudomonadati</taxon>
        <taxon>Pseudomonadota</taxon>
        <taxon>Gammaproteobacteria</taxon>
        <taxon>Pseudomonadales</taxon>
        <taxon>Pseudomonadaceae</taxon>
        <taxon>Pseudomonas</taxon>
    </lineage>
</organism>
<comment type="caution">
    <text evidence="3">The sequence shown here is derived from an EMBL/GenBank/DDBJ whole genome shotgun (WGS) entry which is preliminary data.</text>
</comment>
<dbReference type="PATRIC" id="fig|1674920.3.peg.5130"/>
<feature type="chain" id="PRO_5005297904" evidence="2">
    <location>
        <begin position="27"/>
        <end position="90"/>
    </location>
</feature>
<reference evidence="3 4" key="1">
    <citation type="submission" date="2015-06" db="EMBL/GenBank/DDBJ databases">
        <title>Draft genome sequence of an Antarctic Pseudomonas sp. strain KG01 with full potential for biotechnological applications.</title>
        <authorList>
            <person name="Pavlov M.S."/>
            <person name="Lira F."/>
            <person name="Martinez J.L."/>
            <person name="Marshall S.H."/>
        </authorList>
    </citation>
    <scope>NUCLEOTIDE SEQUENCE [LARGE SCALE GENOMIC DNA]</scope>
    <source>
        <strain evidence="3 4">KG01</strain>
    </source>
</reference>
<feature type="region of interest" description="Disordered" evidence="1">
    <location>
        <begin position="48"/>
        <end position="90"/>
    </location>
</feature>
<protein>
    <submittedName>
        <fullName evidence="3">Uncharacterized protein</fullName>
    </submittedName>
</protein>
<feature type="signal peptide" evidence="2">
    <location>
        <begin position="1"/>
        <end position="26"/>
    </location>
</feature>
<sequence length="90" mass="9348">MSIFQRVVLLIKVLVLLSLGMSTAWAHNPVHGSQAGFSAVQATQGVGLQLAKSESEGGDKDQGGSNDDDDSTTDEPDSDDPADDDGDSQT</sequence>
<dbReference type="OrthoDB" id="7033296at2"/>